<feature type="region of interest" description="Disordered" evidence="1">
    <location>
        <begin position="1"/>
        <end position="25"/>
    </location>
</feature>
<feature type="compositionally biased region" description="Basic and acidic residues" evidence="1">
    <location>
        <begin position="10"/>
        <end position="20"/>
    </location>
</feature>
<feature type="compositionally biased region" description="Polar residues" evidence="1">
    <location>
        <begin position="156"/>
        <end position="169"/>
    </location>
</feature>
<name>A0A1Y1XIP7_9FUNG</name>
<dbReference type="CDD" id="cd23767">
    <property type="entry name" value="IQCD"/>
    <property type="match status" value="1"/>
</dbReference>
<organism evidence="2 3">
    <name type="scientific">Basidiobolus meristosporus CBS 931.73</name>
    <dbReference type="NCBI Taxonomy" id="1314790"/>
    <lineage>
        <taxon>Eukaryota</taxon>
        <taxon>Fungi</taxon>
        <taxon>Fungi incertae sedis</taxon>
        <taxon>Zoopagomycota</taxon>
        <taxon>Entomophthoromycotina</taxon>
        <taxon>Basidiobolomycetes</taxon>
        <taxon>Basidiobolales</taxon>
        <taxon>Basidiobolaceae</taxon>
        <taxon>Basidiobolus</taxon>
    </lineage>
</organism>
<dbReference type="InParanoid" id="A0A1Y1XIP7"/>
<protein>
    <submittedName>
        <fullName evidence="2">Uncharacterized protein</fullName>
    </submittedName>
</protein>
<dbReference type="EMBL" id="MCFE01000587">
    <property type="protein sequence ID" value="ORX85637.1"/>
    <property type="molecule type" value="Genomic_DNA"/>
</dbReference>
<evidence type="ECO:0000256" key="1">
    <source>
        <dbReference type="SAM" id="MobiDB-lite"/>
    </source>
</evidence>
<comment type="caution">
    <text evidence="2">The sequence shown here is derived from an EMBL/GenBank/DDBJ whole genome shotgun (WGS) entry which is preliminary data.</text>
</comment>
<keyword evidence="3" id="KW-1185">Reference proteome</keyword>
<dbReference type="Proteomes" id="UP000193498">
    <property type="component" value="Unassembled WGS sequence"/>
</dbReference>
<evidence type="ECO:0000313" key="3">
    <source>
        <dbReference type="Proteomes" id="UP000193498"/>
    </source>
</evidence>
<dbReference type="OrthoDB" id="252964at2759"/>
<reference evidence="2 3" key="1">
    <citation type="submission" date="2016-07" db="EMBL/GenBank/DDBJ databases">
        <title>Pervasive Adenine N6-methylation of Active Genes in Fungi.</title>
        <authorList>
            <consortium name="DOE Joint Genome Institute"/>
            <person name="Mondo S.J."/>
            <person name="Dannebaum R.O."/>
            <person name="Kuo R.C."/>
            <person name="Labutti K."/>
            <person name="Haridas S."/>
            <person name="Kuo A."/>
            <person name="Salamov A."/>
            <person name="Ahrendt S.R."/>
            <person name="Lipzen A."/>
            <person name="Sullivan W."/>
            <person name="Andreopoulos W.B."/>
            <person name="Clum A."/>
            <person name="Lindquist E."/>
            <person name="Daum C."/>
            <person name="Ramamoorthy G.K."/>
            <person name="Gryganskyi A."/>
            <person name="Culley D."/>
            <person name="Magnuson J.K."/>
            <person name="James T.Y."/>
            <person name="O'Malley M.A."/>
            <person name="Stajich J.E."/>
            <person name="Spatafora J.W."/>
            <person name="Visel A."/>
            <person name="Grigoriev I.V."/>
        </authorList>
    </citation>
    <scope>NUCLEOTIDE SEQUENCE [LARGE SCALE GENOMIC DNA]</scope>
    <source>
        <strain evidence="2 3">CBS 931.73</strain>
    </source>
</reference>
<dbReference type="AlphaFoldDB" id="A0A1Y1XIP7"/>
<evidence type="ECO:0000313" key="2">
    <source>
        <dbReference type="EMBL" id="ORX85637.1"/>
    </source>
</evidence>
<feature type="region of interest" description="Disordered" evidence="1">
    <location>
        <begin position="140"/>
        <end position="217"/>
    </location>
</feature>
<dbReference type="PROSITE" id="PS50096">
    <property type="entry name" value="IQ"/>
    <property type="match status" value="1"/>
</dbReference>
<feature type="compositionally biased region" description="Basic and acidic residues" evidence="1">
    <location>
        <begin position="170"/>
        <end position="187"/>
    </location>
</feature>
<sequence>MFKSWKKKTTTKEDQSEAKRFGLLSSKKTRSFESNRVQDIRSYSFTTPVSGKDNGVPVLPLQKANTYSSSNPVESKFSNVNTDRVQQTVVVSQNQDKLENHVPSVKKETDRLSESNVSQVLSATKESSIVSQAAVECVPDKPKSGLTSDSPEELATITQPESGVVNSLSRETEHIQDSTKPEEDSIGEKVVSMSPVPDLDTKNNDNDNDNDIDNVKDKDIATISTSQKVTDINEELDQSQITCDQDTNEDQDFVYQLDNRVQKLQRQVKDMRQYFKGLLKRDTEELVTASIKIQALARGHLVRQVIMFTSQV</sequence>
<proteinExistence type="predicted"/>
<gene>
    <name evidence="2" type="ORF">K493DRAFT_84746</name>
</gene>
<accession>A0A1Y1XIP7</accession>